<dbReference type="Pfam" id="PF02257">
    <property type="entry name" value="RFX_DNA_binding"/>
    <property type="match status" value="1"/>
</dbReference>
<dbReference type="InterPro" id="IPR039779">
    <property type="entry name" value="RFX-like"/>
</dbReference>
<evidence type="ECO:0000256" key="4">
    <source>
        <dbReference type="ARBA" id="ARBA00023163"/>
    </source>
</evidence>
<dbReference type="PANTHER" id="PTHR12619">
    <property type="entry name" value="RFX TRANSCRIPTION FACTOR FAMILY"/>
    <property type="match status" value="1"/>
</dbReference>
<dbReference type="InterPro" id="IPR036390">
    <property type="entry name" value="WH_DNA-bd_sf"/>
</dbReference>
<keyword evidence="5" id="KW-0539">Nucleus</keyword>
<dbReference type="InterPro" id="IPR036388">
    <property type="entry name" value="WH-like_DNA-bd_sf"/>
</dbReference>
<organism evidence="6 7">
    <name type="scientific">Paramuricea clavata</name>
    <name type="common">Red gorgonian</name>
    <name type="synonym">Violescent sea-whip</name>
    <dbReference type="NCBI Taxonomy" id="317549"/>
    <lineage>
        <taxon>Eukaryota</taxon>
        <taxon>Metazoa</taxon>
        <taxon>Cnidaria</taxon>
        <taxon>Anthozoa</taxon>
        <taxon>Octocorallia</taxon>
        <taxon>Malacalcyonacea</taxon>
        <taxon>Plexauridae</taxon>
        <taxon>Paramuricea</taxon>
    </lineage>
</organism>
<dbReference type="GO" id="GO:0005634">
    <property type="term" value="C:nucleus"/>
    <property type="evidence" value="ECO:0007669"/>
    <property type="project" value="UniProtKB-SubCell"/>
</dbReference>
<evidence type="ECO:0000256" key="2">
    <source>
        <dbReference type="ARBA" id="ARBA00023015"/>
    </source>
</evidence>
<evidence type="ECO:0000256" key="3">
    <source>
        <dbReference type="ARBA" id="ARBA00023125"/>
    </source>
</evidence>
<dbReference type="FunFam" id="1.10.10.10:FF:000017">
    <property type="entry name" value="transcription factor RFX3 isoform X1"/>
    <property type="match status" value="1"/>
</dbReference>
<comment type="subcellular location">
    <subcellularLocation>
        <location evidence="1">Nucleus</location>
    </subcellularLocation>
</comment>
<dbReference type="GO" id="GO:0000978">
    <property type="term" value="F:RNA polymerase II cis-regulatory region sequence-specific DNA binding"/>
    <property type="evidence" value="ECO:0007669"/>
    <property type="project" value="TreeGrafter"/>
</dbReference>
<dbReference type="PANTHER" id="PTHR12619:SF33">
    <property type="entry name" value="RFX, ISOFORM H"/>
    <property type="match status" value="1"/>
</dbReference>
<reference evidence="6" key="1">
    <citation type="submission" date="2020-04" db="EMBL/GenBank/DDBJ databases">
        <authorList>
            <person name="Alioto T."/>
            <person name="Alioto T."/>
            <person name="Gomez Garrido J."/>
        </authorList>
    </citation>
    <scope>NUCLEOTIDE SEQUENCE</scope>
    <source>
        <strain evidence="6">A484AB</strain>
    </source>
</reference>
<sequence length="407" mass="44519">MTVSLPTIAHILSIDSTVTSGSKVVNGQELLGRYIFLVDEKNERNSGEKVQQKEGKKSRHVEGPMFQTKCDNEEGFSDEESESSIEVVDGHEVVLKTSSEKTTSDDPDYLQLLEAHQQRLEDAASDLHRMATQSFISQGNFADTEMAVRSGAPTADFTRGLQVAGHAKSGVQQKTIQQQSIQQSLLHTITPDNFTSNSSIKNEGFANSDVHFVEGDQPTMYANAPGSFSYGDTAMFGQQGTPTAYLDGGQHQAAYTTPATNSPTMVPGAQGQVITYQHTSGLAGQLTPRPPITHTTRASPATVAWLLENYETSEGVSLPRSTLYNHYLQHCQANKLDAVNAASFGKLIRSVFVGLKTRRLGTRGNSKYHYYGIRIQPNSPLNALVDHEIQGAMRQSPSAHKRYVRNN</sequence>
<name>A0A7D9DQ43_PARCT</name>
<keyword evidence="7" id="KW-1185">Reference proteome</keyword>
<proteinExistence type="predicted"/>
<evidence type="ECO:0000256" key="1">
    <source>
        <dbReference type="ARBA" id="ARBA00004123"/>
    </source>
</evidence>
<gene>
    <name evidence="6" type="ORF">PACLA_8A082429</name>
</gene>
<keyword evidence="3 6" id="KW-0238">DNA-binding</keyword>
<dbReference type="SUPFAM" id="SSF46785">
    <property type="entry name" value="Winged helix' DNA-binding domain"/>
    <property type="match status" value="1"/>
</dbReference>
<evidence type="ECO:0000256" key="5">
    <source>
        <dbReference type="ARBA" id="ARBA00023242"/>
    </source>
</evidence>
<keyword evidence="4" id="KW-0804">Transcription</keyword>
<dbReference type="Gene3D" id="1.10.10.10">
    <property type="entry name" value="Winged helix-like DNA-binding domain superfamily/Winged helix DNA-binding domain"/>
    <property type="match status" value="1"/>
</dbReference>
<dbReference type="GO" id="GO:0000981">
    <property type="term" value="F:DNA-binding transcription factor activity, RNA polymerase II-specific"/>
    <property type="evidence" value="ECO:0007669"/>
    <property type="project" value="TreeGrafter"/>
</dbReference>
<keyword evidence="2" id="KW-0805">Transcription regulation</keyword>
<accession>A0A7D9DQ43</accession>
<evidence type="ECO:0000313" key="6">
    <source>
        <dbReference type="EMBL" id="CAB3990172.1"/>
    </source>
</evidence>
<dbReference type="OrthoDB" id="10056949at2759"/>
<dbReference type="Proteomes" id="UP001152795">
    <property type="component" value="Unassembled WGS sequence"/>
</dbReference>
<comment type="caution">
    <text evidence="6">The sequence shown here is derived from an EMBL/GenBank/DDBJ whole genome shotgun (WGS) entry which is preliminary data.</text>
</comment>
<dbReference type="PROSITE" id="PS51526">
    <property type="entry name" value="RFX_DBD"/>
    <property type="match status" value="1"/>
</dbReference>
<evidence type="ECO:0000313" key="7">
    <source>
        <dbReference type="Proteomes" id="UP001152795"/>
    </source>
</evidence>
<protein>
    <submittedName>
        <fullName evidence="6">DNA-binding RFX2-like isoform X1</fullName>
    </submittedName>
</protein>
<dbReference type="EMBL" id="CACRXK020001615">
    <property type="protein sequence ID" value="CAB3990172.1"/>
    <property type="molecule type" value="Genomic_DNA"/>
</dbReference>
<dbReference type="InterPro" id="IPR003150">
    <property type="entry name" value="DNA-bd_RFX"/>
</dbReference>
<dbReference type="AlphaFoldDB" id="A0A7D9DQ43"/>